<dbReference type="EMBL" id="JXZB01000002">
    <property type="protein sequence ID" value="KIQ64697.1"/>
    <property type="molecule type" value="Genomic_DNA"/>
</dbReference>
<dbReference type="GO" id="GO:0004497">
    <property type="term" value="F:monooxygenase activity"/>
    <property type="evidence" value="ECO:0007669"/>
    <property type="project" value="UniProtKB-KW"/>
</dbReference>
<dbReference type="Pfam" id="PF00067">
    <property type="entry name" value="p450"/>
    <property type="match status" value="1"/>
</dbReference>
<dbReference type="Proteomes" id="UP000032066">
    <property type="component" value="Unassembled WGS sequence"/>
</dbReference>
<dbReference type="PRINTS" id="PR00359">
    <property type="entry name" value="BP450"/>
</dbReference>
<dbReference type="CDD" id="cd11030">
    <property type="entry name" value="CYP105-like"/>
    <property type="match status" value="1"/>
</dbReference>
<name>A0A0D0PWL8_KITGR</name>
<evidence type="ECO:0000313" key="9">
    <source>
        <dbReference type="Proteomes" id="UP000032066"/>
    </source>
</evidence>
<gene>
    <name evidence="8" type="ORF">TR51_10890</name>
</gene>
<dbReference type="InterPro" id="IPR002397">
    <property type="entry name" value="Cyt_P450_B"/>
</dbReference>
<dbReference type="PANTHER" id="PTHR46696:SF1">
    <property type="entry name" value="CYTOCHROME P450 YJIB-RELATED"/>
    <property type="match status" value="1"/>
</dbReference>
<evidence type="ECO:0000256" key="6">
    <source>
        <dbReference type="ARBA" id="ARBA00023033"/>
    </source>
</evidence>
<organism evidence="8 9">
    <name type="scientific">Kitasatospora griseola</name>
    <name type="common">Streptomyces griseolosporeus</name>
    <dbReference type="NCBI Taxonomy" id="2064"/>
    <lineage>
        <taxon>Bacteria</taxon>
        <taxon>Bacillati</taxon>
        <taxon>Actinomycetota</taxon>
        <taxon>Actinomycetes</taxon>
        <taxon>Kitasatosporales</taxon>
        <taxon>Streptomycetaceae</taxon>
        <taxon>Kitasatospora</taxon>
    </lineage>
</organism>
<comment type="caution">
    <text evidence="8">The sequence shown here is derived from an EMBL/GenBank/DDBJ whole genome shotgun (WGS) entry which is preliminary data.</text>
</comment>
<sequence length="398" mass="43728">MTGAPEESATFPFARPCPFAVPEEYARLRADGSVPRLPLAAGGDAWVVTRYEDVKNALNDDRLSNDRTHPGYPSPIAIPPAMRTNGSLLGMDPPEHTAYRRMVKAEFTLQRVRAMHPRVQQLVTEHLDRFVAKGAPGDLAADFAQPLTLAVIGELLAIPPQDLDGLHDATRGMFDAARTPEQRHAAISFLDHYFEQYVADRLEKPGDDMIGRIVQRNPQLGQTETVHLTRLLLNGGHDSTASMISLGVLTLLRHPEHFRALATDEAFAEDVVEELLRYLTVTDLTTARVAAADLEIGGSAIAAGDGVYPATAAANRDPEVFEDPETFDPTRAGRNRHLAFGFGRHLCLGADLARLELRLVFAELARRLPDLRLAVPEEQVTVRDGGFVYRLAALPVTW</sequence>
<dbReference type="OrthoDB" id="3664945at2"/>
<comment type="similarity">
    <text evidence="1 7">Belongs to the cytochrome P450 family.</text>
</comment>
<keyword evidence="6 7" id="KW-0503">Monooxygenase</keyword>
<dbReference type="FunFam" id="1.10.630.10:FF:000018">
    <property type="entry name" value="Cytochrome P450 monooxygenase"/>
    <property type="match status" value="1"/>
</dbReference>
<reference evidence="8 9" key="1">
    <citation type="submission" date="2015-02" db="EMBL/GenBank/DDBJ databases">
        <title>Draft genome sequence of Kitasatospora griseola MF730-N6, a bafilomycin, terpentecin and satosporin producer.</title>
        <authorList>
            <person name="Arens J.C."/>
            <person name="Haltli B."/>
            <person name="Kerr R.G."/>
        </authorList>
    </citation>
    <scope>NUCLEOTIDE SEQUENCE [LARGE SCALE GENOMIC DNA]</scope>
    <source>
        <strain evidence="8 9">MF730-N6</strain>
    </source>
</reference>
<keyword evidence="9" id="KW-1185">Reference proteome</keyword>
<evidence type="ECO:0008006" key="10">
    <source>
        <dbReference type="Google" id="ProtNLM"/>
    </source>
</evidence>
<dbReference type="AlphaFoldDB" id="A0A0D0PWL8"/>
<dbReference type="PRINTS" id="PR00385">
    <property type="entry name" value="P450"/>
</dbReference>
<evidence type="ECO:0000256" key="4">
    <source>
        <dbReference type="ARBA" id="ARBA00023002"/>
    </source>
</evidence>
<proteinExistence type="inferred from homology"/>
<evidence type="ECO:0000256" key="1">
    <source>
        <dbReference type="ARBA" id="ARBA00010617"/>
    </source>
</evidence>
<accession>A0A0D0PWL8</accession>
<dbReference type="PROSITE" id="PS00086">
    <property type="entry name" value="CYTOCHROME_P450"/>
    <property type="match status" value="1"/>
</dbReference>
<evidence type="ECO:0000256" key="3">
    <source>
        <dbReference type="ARBA" id="ARBA00022723"/>
    </source>
</evidence>
<dbReference type="GO" id="GO:0020037">
    <property type="term" value="F:heme binding"/>
    <property type="evidence" value="ECO:0007669"/>
    <property type="project" value="InterPro"/>
</dbReference>
<evidence type="ECO:0000313" key="8">
    <source>
        <dbReference type="EMBL" id="KIQ64697.1"/>
    </source>
</evidence>
<dbReference type="Gene3D" id="1.10.630.10">
    <property type="entry name" value="Cytochrome P450"/>
    <property type="match status" value="1"/>
</dbReference>
<dbReference type="STRING" id="2064.TR51_10890"/>
<dbReference type="PANTHER" id="PTHR46696">
    <property type="entry name" value="P450, PUTATIVE (EUROFUNG)-RELATED"/>
    <property type="match status" value="1"/>
</dbReference>
<dbReference type="InterPro" id="IPR036396">
    <property type="entry name" value="Cyt_P450_sf"/>
</dbReference>
<evidence type="ECO:0000256" key="7">
    <source>
        <dbReference type="RuleBase" id="RU000461"/>
    </source>
</evidence>
<dbReference type="GO" id="GO:0016705">
    <property type="term" value="F:oxidoreductase activity, acting on paired donors, with incorporation or reduction of molecular oxygen"/>
    <property type="evidence" value="ECO:0007669"/>
    <property type="project" value="InterPro"/>
</dbReference>
<evidence type="ECO:0000256" key="2">
    <source>
        <dbReference type="ARBA" id="ARBA00022617"/>
    </source>
</evidence>
<keyword evidence="4 7" id="KW-0560">Oxidoreductase</keyword>
<dbReference type="SUPFAM" id="SSF48264">
    <property type="entry name" value="Cytochrome P450"/>
    <property type="match status" value="1"/>
</dbReference>
<dbReference type="InterPro" id="IPR017972">
    <property type="entry name" value="Cyt_P450_CS"/>
</dbReference>
<keyword evidence="3 7" id="KW-0479">Metal-binding</keyword>
<keyword evidence="5 7" id="KW-0408">Iron</keyword>
<evidence type="ECO:0000256" key="5">
    <source>
        <dbReference type="ARBA" id="ARBA00023004"/>
    </source>
</evidence>
<dbReference type="GO" id="GO:0005506">
    <property type="term" value="F:iron ion binding"/>
    <property type="evidence" value="ECO:0007669"/>
    <property type="project" value="InterPro"/>
</dbReference>
<protein>
    <recommendedName>
        <fullName evidence="10">Cytochrome P450</fullName>
    </recommendedName>
</protein>
<dbReference type="RefSeq" id="WP_043910477.1">
    <property type="nucleotide sequence ID" value="NZ_JXZB01000002.1"/>
</dbReference>
<keyword evidence="2 7" id="KW-0349">Heme</keyword>
<dbReference type="InterPro" id="IPR001128">
    <property type="entry name" value="Cyt_P450"/>
</dbReference>
<dbReference type="PATRIC" id="fig|2064.6.peg.2333"/>